<proteinExistence type="inferred from homology"/>
<dbReference type="EMBL" id="JAINDJ010000007">
    <property type="protein sequence ID" value="KAG9442040.1"/>
    <property type="molecule type" value="Genomic_DNA"/>
</dbReference>
<dbReference type="GO" id="GO:0016740">
    <property type="term" value="F:transferase activity"/>
    <property type="evidence" value="ECO:0007669"/>
    <property type="project" value="UniProtKB-KW"/>
</dbReference>
<accession>A0AAV7DZJ1</accession>
<evidence type="ECO:0000256" key="2">
    <source>
        <dbReference type="ARBA" id="ARBA00022679"/>
    </source>
</evidence>
<reference evidence="4 5" key="1">
    <citation type="submission" date="2021-07" db="EMBL/GenBank/DDBJ databases">
        <title>The Aristolochia fimbriata genome: insights into angiosperm evolution, floral development and chemical biosynthesis.</title>
        <authorList>
            <person name="Jiao Y."/>
        </authorList>
    </citation>
    <scope>NUCLEOTIDE SEQUENCE [LARGE SCALE GENOMIC DNA]</scope>
    <source>
        <strain evidence="4">IBCAS-2021</strain>
        <tissue evidence="4">Leaf</tissue>
    </source>
</reference>
<dbReference type="AlphaFoldDB" id="A0AAV7DZJ1"/>
<dbReference type="Proteomes" id="UP000825729">
    <property type="component" value="Unassembled WGS sequence"/>
</dbReference>
<evidence type="ECO:0000256" key="1">
    <source>
        <dbReference type="ARBA" id="ARBA00009861"/>
    </source>
</evidence>
<dbReference type="Gene3D" id="3.30.559.10">
    <property type="entry name" value="Chloramphenicol acetyltransferase-like domain"/>
    <property type="match status" value="1"/>
</dbReference>
<evidence type="ECO:0000313" key="4">
    <source>
        <dbReference type="EMBL" id="KAG9442040.1"/>
    </source>
</evidence>
<dbReference type="Pfam" id="PF02458">
    <property type="entry name" value="Transferase"/>
    <property type="match status" value="1"/>
</dbReference>
<name>A0AAV7DZJ1_ARIFI</name>
<gene>
    <name evidence="4" type="ORF">H6P81_017894</name>
</gene>
<comment type="caution">
    <text evidence="4">The sequence shown here is derived from an EMBL/GenBank/DDBJ whole genome shotgun (WGS) entry which is preliminary data.</text>
</comment>
<evidence type="ECO:0000313" key="5">
    <source>
        <dbReference type="Proteomes" id="UP000825729"/>
    </source>
</evidence>
<dbReference type="PANTHER" id="PTHR31147:SF66">
    <property type="entry name" value="OS05G0315700 PROTEIN"/>
    <property type="match status" value="1"/>
</dbReference>
<comment type="similarity">
    <text evidence="1">Belongs to the plant acyltransferase family.</text>
</comment>
<organism evidence="4 5">
    <name type="scientific">Aristolochia fimbriata</name>
    <name type="common">White veined hardy Dutchman's pipe vine</name>
    <dbReference type="NCBI Taxonomy" id="158543"/>
    <lineage>
        <taxon>Eukaryota</taxon>
        <taxon>Viridiplantae</taxon>
        <taxon>Streptophyta</taxon>
        <taxon>Embryophyta</taxon>
        <taxon>Tracheophyta</taxon>
        <taxon>Spermatophyta</taxon>
        <taxon>Magnoliopsida</taxon>
        <taxon>Magnoliidae</taxon>
        <taxon>Piperales</taxon>
        <taxon>Aristolochiaceae</taxon>
        <taxon>Aristolochia</taxon>
    </lineage>
</organism>
<keyword evidence="5" id="KW-1185">Reference proteome</keyword>
<feature type="region of interest" description="Disordered" evidence="3">
    <location>
        <begin position="123"/>
        <end position="149"/>
    </location>
</feature>
<feature type="compositionally biased region" description="Acidic residues" evidence="3">
    <location>
        <begin position="136"/>
        <end position="149"/>
    </location>
</feature>
<dbReference type="PANTHER" id="PTHR31147">
    <property type="entry name" value="ACYL TRANSFERASE 4"/>
    <property type="match status" value="1"/>
</dbReference>
<evidence type="ECO:0000256" key="3">
    <source>
        <dbReference type="SAM" id="MobiDB-lite"/>
    </source>
</evidence>
<dbReference type="InterPro" id="IPR050898">
    <property type="entry name" value="Plant_acyltransferase"/>
</dbReference>
<dbReference type="InterPro" id="IPR023213">
    <property type="entry name" value="CAT-like_dom_sf"/>
</dbReference>
<protein>
    <submittedName>
        <fullName evidence="4">Uncharacterized protein</fullName>
    </submittedName>
</protein>
<sequence length="149" mass="16926">MECTGEGVLYMGADSDIRLEQFGERIQPPFPLDQLLFDVPCSSGILNCPILLIQVTRLLCWGFIFVVRLNHTMCNALGLFQFVNAMADIADGGKTPSVLPLWERDRFFKARDPPRVTYVHNENQDQQQNCLKEGSHDDDDDDDLSERCC</sequence>
<keyword evidence="2" id="KW-0808">Transferase</keyword>